<sequence>MSAKVQLRRSVALPAAEPELVKQGWMEVHKNKVMGQWKRRYCILTSDAFVYFKVVINWLSADDRRTKPCSEVRLTHVDMVTQHVRKTNVITLKLDRKKLTLKADTGHEQWFSAISNAVAASRQHQQVQKEFSRVSRQLESRGETVLNIRKSMMVGNIDVVHEEAAEPESNALDLGYLRDSVDLDDERVGFGSLQPKQPGYASATPAEVHIAGNTPKVQKARLMGRSSSDAVTKLRKSPDVRRHNTNPEDVRRPDPELVRSTPCVNLASIDSEEGQLDTSSRECDDGYMYEHVPSTEL</sequence>
<gene>
    <name evidence="4" type="primary">LOC106812518</name>
</gene>
<dbReference type="InterPro" id="IPR011993">
    <property type="entry name" value="PH-like_dom_sf"/>
</dbReference>
<dbReference type="Pfam" id="PF00169">
    <property type="entry name" value="PH"/>
    <property type="match status" value="1"/>
</dbReference>
<dbReference type="Proteomes" id="UP000695022">
    <property type="component" value="Unplaced"/>
</dbReference>
<proteinExistence type="predicted"/>
<dbReference type="Gene3D" id="2.30.29.30">
    <property type="entry name" value="Pleckstrin-homology domain (PH domain)/Phosphotyrosine-binding domain (PTB)"/>
    <property type="match status" value="1"/>
</dbReference>
<name>A0ABM1EI78_PRICU</name>
<dbReference type="PROSITE" id="PS50003">
    <property type="entry name" value="PH_DOMAIN"/>
    <property type="match status" value="1"/>
</dbReference>
<reference evidence="4" key="1">
    <citation type="submission" date="2025-08" db="UniProtKB">
        <authorList>
            <consortium name="RefSeq"/>
        </authorList>
    </citation>
    <scope>IDENTIFICATION</scope>
</reference>
<protein>
    <submittedName>
        <fullName evidence="4">Uncharacterized protein LOC106812518</fullName>
    </submittedName>
</protein>
<keyword evidence="3" id="KW-1185">Reference proteome</keyword>
<evidence type="ECO:0000313" key="3">
    <source>
        <dbReference type="Proteomes" id="UP000695022"/>
    </source>
</evidence>
<organism evidence="3 4">
    <name type="scientific">Priapulus caudatus</name>
    <name type="common">Priapulid worm</name>
    <dbReference type="NCBI Taxonomy" id="37621"/>
    <lineage>
        <taxon>Eukaryota</taxon>
        <taxon>Metazoa</taxon>
        <taxon>Ecdysozoa</taxon>
        <taxon>Scalidophora</taxon>
        <taxon>Priapulida</taxon>
        <taxon>Priapulimorpha</taxon>
        <taxon>Priapulimorphida</taxon>
        <taxon>Priapulidae</taxon>
        <taxon>Priapulus</taxon>
    </lineage>
</organism>
<feature type="region of interest" description="Disordered" evidence="1">
    <location>
        <begin position="223"/>
        <end position="259"/>
    </location>
</feature>
<dbReference type="RefSeq" id="XP_014671899.1">
    <property type="nucleotide sequence ID" value="XM_014816413.1"/>
</dbReference>
<dbReference type="GeneID" id="106812518"/>
<dbReference type="SMART" id="SM00233">
    <property type="entry name" value="PH"/>
    <property type="match status" value="1"/>
</dbReference>
<accession>A0ABM1EI78</accession>
<feature type="domain" description="PH" evidence="2">
    <location>
        <begin position="19"/>
        <end position="119"/>
    </location>
</feature>
<dbReference type="SUPFAM" id="SSF50729">
    <property type="entry name" value="PH domain-like"/>
    <property type="match status" value="1"/>
</dbReference>
<evidence type="ECO:0000259" key="2">
    <source>
        <dbReference type="PROSITE" id="PS50003"/>
    </source>
</evidence>
<dbReference type="InterPro" id="IPR001849">
    <property type="entry name" value="PH_domain"/>
</dbReference>
<dbReference type="CDD" id="cd00821">
    <property type="entry name" value="PH"/>
    <property type="match status" value="1"/>
</dbReference>
<evidence type="ECO:0000313" key="4">
    <source>
        <dbReference type="RefSeq" id="XP_014671899.1"/>
    </source>
</evidence>
<feature type="compositionally biased region" description="Basic and acidic residues" evidence="1">
    <location>
        <begin position="236"/>
        <end position="257"/>
    </location>
</feature>
<evidence type="ECO:0000256" key="1">
    <source>
        <dbReference type="SAM" id="MobiDB-lite"/>
    </source>
</evidence>